<dbReference type="GO" id="GO:0005739">
    <property type="term" value="C:mitochondrion"/>
    <property type="evidence" value="ECO:0007669"/>
    <property type="project" value="TreeGrafter"/>
</dbReference>
<dbReference type="GO" id="GO:0002143">
    <property type="term" value="P:tRNA wobble position uridine thiolation"/>
    <property type="evidence" value="ECO:0007669"/>
    <property type="project" value="TreeGrafter"/>
</dbReference>
<evidence type="ECO:0000256" key="8">
    <source>
        <dbReference type="ARBA" id="ARBA00022840"/>
    </source>
</evidence>
<keyword evidence="10" id="KW-1015">Disulfide bond</keyword>
<dbReference type="Pfam" id="PF03054">
    <property type="entry name" value="tRNA_Me_trans"/>
    <property type="match status" value="1"/>
</dbReference>
<comment type="catalytic activity">
    <reaction evidence="11">
        <text>5-taurinomethyluridine(34) in tRNA + S-sulfanyl-L-cysteinyl-[protein] + AH2 + ATP = 5-taurinomethyl-2-thiouridine(34) in tRNA + L-cysteinyl-[protein] + A + AMP + diphosphate + H(+)</text>
        <dbReference type="Rhea" id="RHEA:47040"/>
        <dbReference type="Rhea" id="RHEA-COMP:10131"/>
        <dbReference type="Rhea" id="RHEA-COMP:11726"/>
        <dbReference type="Rhea" id="RHEA-COMP:11732"/>
        <dbReference type="Rhea" id="RHEA-COMP:11733"/>
        <dbReference type="ChEBI" id="CHEBI:13193"/>
        <dbReference type="ChEBI" id="CHEBI:15378"/>
        <dbReference type="ChEBI" id="CHEBI:17499"/>
        <dbReference type="ChEBI" id="CHEBI:29950"/>
        <dbReference type="ChEBI" id="CHEBI:30616"/>
        <dbReference type="ChEBI" id="CHEBI:33019"/>
        <dbReference type="ChEBI" id="CHEBI:61963"/>
        <dbReference type="ChEBI" id="CHEBI:87171"/>
        <dbReference type="ChEBI" id="CHEBI:87172"/>
        <dbReference type="ChEBI" id="CHEBI:456215"/>
        <dbReference type="EC" id="2.8.1.14"/>
    </reaction>
</comment>
<keyword evidence="9" id="KW-0694">RNA-binding</keyword>
<dbReference type="Gene3D" id="2.40.30.10">
    <property type="entry name" value="Translation factors"/>
    <property type="match status" value="1"/>
</dbReference>
<accession>A0A815QR30</accession>
<evidence type="ECO:0000313" key="15">
    <source>
        <dbReference type="Proteomes" id="UP000663828"/>
    </source>
</evidence>
<evidence type="ECO:0000256" key="10">
    <source>
        <dbReference type="ARBA" id="ARBA00023157"/>
    </source>
</evidence>
<dbReference type="PANTHER" id="PTHR11933:SF5">
    <property type="entry name" value="MITOCHONDRIAL TRNA-SPECIFIC 2-THIOURIDYLASE 1"/>
    <property type="match status" value="1"/>
</dbReference>
<evidence type="ECO:0000259" key="12">
    <source>
        <dbReference type="Pfam" id="PF20258"/>
    </source>
</evidence>
<reference evidence="14" key="1">
    <citation type="submission" date="2021-02" db="EMBL/GenBank/DDBJ databases">
        <authorList>
            <person name="Nowell W R."/>
        </authorList>
    </citation>
    <scope>NUCLEOTIDE SEQUENCE</scope>
</reference>
<dbReference type="Pfam" id="PF20258">
    <property type="entry name" value="tRNA_Me_trans_C"/>
    <property type="match status" value="1"/>
</dbReference>
<keyword evidence="8" id="KW-0067">ATP-binding</keyword>
<dbReference type="Proteomes" id="UP000663828">
    <property type="component" value="Unassembled WGS sequence"/>
</dbReference>
<keyword evidence="15" id="KW-1185">Reference proteome</keyword>
<dbReference type="Pfam" id="PF20259">
    <property type="entry name" value="tRNA_Me_trans_M"/>
    <property type="match status" value="1"/>
</dbReference>
<evidence type="ECO:0000259" key="13">
    <source>
        <dbReference type="Pfam" id="PF20259"/>
    </source>
</evidence>
<dbReference type="Gene3D" id="2.30.30.280">
    <property type="entry name" value="Adenine nucleotide alpha hydrolases-like domains"/>
    <property type="match status" value="1"/>
</dbReference>
<feature type="domain" description="tRNA-specific 2-thiouridylase MnmA-like C-terminal" evidence="12">
    <location>
        <begin position="145"/>
        <end position="223"/>
    </location>
</feature>
<keyword evidence="5" id="KW-0808">Transferase</keyword>
<evidence type="ECO:0000313" key="14">
    <source>
        <dbReference type="EMBL" id="CAF1466786.1"/>
    </source>
</evidence>
<dbReference type="GO" id="GO:0061708">
    <property type="term" value="F:tRNA-5-taurinomethyluridine 2-sulfurtransferase"/>
    <property type="evidence" value="ECO:0007669"/>
    <property type="project" value="UniProtKB-EC"/>
</dbReference>
<keyword evidence="7" id="KW-0547">Nucleotide-binding</keyword>
<comment type="caution">
    <text evidence="14">The sequence shown here is derived from an EMBL/GenBank/DDBJ whole genome shotgun (WGS) entry which is preliminary data.</text>
</comment>
<evidence type="ECO:0000256" key="9">
    <source>
        <dbReference type="ARBA" id="ARBA00022884"/>
    </source>
</evidence>
<protein>
    <recommendedName>
        <fullName evidence="3">tRNA-5-taurinomethyluridine 2-sulfurtransferase</fullName>
        <ecNumber evidence="3">2.8.1.14</ecNumber>
    </recommendedName>
</protein>
<dbReference type="PANTHER" id="PTHR11933">
    <property type="entry name" value="TRNA 5-METHYLAMINOMETHYL-2-THIOURIDYLATE -METHYLTRANSFERASE"/>
    <property type="match status" value="1"/>
</dbReference>
<evidence type="ECO:0000256" key="5">
    <source>
        <dbReference type="ARBA" id="ARBA00022679"/>
    </source>
</evidence>
<dbReference type="FunFam" id="2.30.30.280:FF:000001">
    <property type="entry name" value="tRNA-specific 2-thiouridylase MnmA"/>
    <property type="match status" value="1"/>
</dbReference>
<comment type="function">
    <text evidence="1">Catalyzes the 2-thiolation of uridine at the wobble position (U34) of mitochondrial tRNA(Lys), tRNA(Glu) and tRNA(Gln). Required for the formation of 5-taurinomethyl-2-thiouridine (tm5s2U) of mitochondrial tRNA(Lys), tRNA(Glu), and tRNA(Gln) at the wobble position. ATP is required to activate the C2 atom of the wobble base.</text>
</comment>
<evidence type="ECO:0000256" key="4">
    <source>
        <dbReference type="ARBA" id="ARBA00022555"/>
    </source>
</evidence>
<dbReference type="GO" id="GO:0000049">
    <property type="term" value="F:tRNA binding"/>
    <property type="evidence" value="ECO:0007669"/>
    <property type="project" value="UniProtKB-KW"/>
</dbReference>
<keyword evidence="6" id="KW-0819">tRNA processing</keyword>
<evidence type="ECO:0000256" key="1">
    <source>
        <dbReference type="ARBA" id="ARBA00003986"/>
    </source>
</evidence>
<feature type="domain" description="tRNA-specific 2-thiouridylase MnmA-like central" evidence="13">
    <location>
        <begin position="68"/>
        <end position="132"/>
    </location>
</feature>
<gene>
    <name evidence="14" type="ORF">XAT740_LOCUS37743</name>
</gene>
<evidence type="ECO:0000256" key="2">
    <source>
        <dbReference type="ARBA" id="ARBA00006191"/>
    </source>
</evidence>
<sequence length="249" mass="28450">MRGLDMKKDQSFFLCHLKDSLLPFIQFPIGGMMKSDVKRLANEMNLQRISQKAESMGLCFIGKRKFSRFISQYIPDKIGMIKSIETNETIGEHNGLHRYTIGQRITPINKRISSSKPWYIAKKDPRENVIYAAPGTNHPALFTKSFQTELPHWIHNIPSVLKQTGVYQCDFRFQHKHRPLPVVISLADNCTLHVSLPIPIRSICPGQYAVFYDGNEVQGAARIAHCGTSLYEMNWTEPLINSDLILNMC</sequence>
<dbReference type="AlphaFoldDB" id="A0A815QR30"/>
<dbReference type="EC" id="2.8.1.14" evidence="3"/>
<dbReference type="InterPro" id="IPR046885">
    <property type="entry name" value="MnmA-like_C"/>
</dbReference>
<name>A0A815QR30_ADIRI</name>
<evidence type="ECO:0000256" key="11">
    <source>
        <dbReference type="ARBA" id="ARBA00049564"/>
    </source>
</evidence>
<organism evidence="14 15">
    <name type="scientific">Adineta ricciae</name>
    <name type="common">Rotifer</name>
    <dbReference type="NCBI Taxonomy" id="249248"/>
    <lineage>
        <taxon>Eukaryota</taxon>
        <taxon>Metazoa</taxon>
        <taxon>Spiralia</taxon>
        <taxon>Gnathifera</taxon>
        <taxon>Rotifera</taxon>
        <taxon>Eurotatoria</taxon>
        <taxon>Bdelloidea</taxon>
        <taxon>Adinetida</taxon>
        <taxon>Adinetidae</taxon>
        <taxon>Adineta</taxon>
    </lineage>
</organism>
<dbReference type="InterPro" id="IPR046884">
    <property type="entry name" value="MnmA-like_central"/>
</dbReference>
<evidence type="ECO:0000256" key="3">
    <source>
        <dbReference type="ARBA" id="ARBA00011953"/>
    </source>
</evidence>
<dbReference type="InterPro" id="IPR023382">
    <property type="entry name" value="MnmA-like_central_sf"/>
</dbReference>
<evidence type="ECO:0000256" key="6">
    <source>
        <dbReference type="ARBA" id="ARBA00022694"/>
    </source>
</evidence>
<evidence type="ECO:0000256" key="7">
    <source>
        <dbReference type="ARBA" id="ARBA00022741"/>
    </source>
</evidence>
<proteinExistence type="inferred from homology"/>
<keyword evidence="4" id="KW-0820">tRNA-binding</keyword>
<dbReference type="GO" id="GO:0005524">
    <property type="term" value="F:ATP binding"/>
    <property type="evidence" value="ECO:0007669"/>
    <property type="project" value="UniProtKB-KW"/>
</dbReference>
<comment type="similarity">
    <text evidence="2">Belongs to the MnmA/TRMU family.</text>
</comment>
<dbReference type="EMBL" id="CAJNOR010003999">
    <property type="protein sequence ID" value="CAF1466786.1"/>
    <property type="molecule type" value="Genomic_DNA"/>
</dbReference>
<dbReference type="SUPFAM" id="SSF52402">
    <property type="entry name" value="Adenine nucleotide alpha hydrolases-like"/>
    <property type="match status" value="1"/>
</dbReference>
<dbReference type="Gene3D" id="3.40.50.620">
    <property type="entry name" value="HUPs"/>
    <property type="match status" value="1"/>
</dbReference>
<dbReference type="InterPro" id="IPR014729">
    <property type="entry name" value="Rossmann-like_a/b/a_fold"/>
</dbReference>